<evidence type="ECO:0000313" key="10">
    <source>
        <dbReference type="Proteomes" id="UP000290875"/>
    </source>
</evidence>
<dbReference type="GO" id="GO:0016301">
    <property type="term" value="F:kinase activity"/>
    <property type="evidence" value="ECO:0007669"/>
    <property type="project" value="UniProtKB-KW"/>
</dbReference>
<dbReference type="PANTHER" id="PTHR33799">
    <property type="entry name" value="PTS PERMEASE-RELATED-RELATED"/>
    <property type="match status" value="1"/>
</dbReference>
<evidence type="ECO:0000313" key="9">
    <source>
        <dbReference type="EMBL" id="RXW29817.1"/>
    </source>
</evidence>
<dbReference type="CDD" id="cd00006">
    <property type="entry name" value="PTS_IIA_man"/>
    <property type="match status" value="1"/>
</dbReference>
<evidence type="ECO:0000256" key="2">
    <source>
        <dbReference type="ARBA" id="ARBA00022448"/>
    </source>
</evidence>
<evidence type="ECO:0000259" key="8">
    <source>
        <dbReference type="PROSITE" id="PS51096"/>
    </source>
</evidence>
<keyword evidence="2" id="KW-0813">Transport</keyword>
<keyword evidence="4" id="KW-0762">Sugar transport</keyword>
<keyword evidence="6" id="KW-0598">Phosphotransferase system</keyword>
<dbReference type="SUPFAM" id="SSF53062">
    <property type="entry name" value="PTS system fructose IIA component-like"/>
    <property type="match status" value="1"/>
</dbReference>
<evidence type="ECO:0000256" key="4">
    <source>
        <dbReference type="ARBA" id="ARBA00022597"/>
    </source>
</evidence>
<dbReference type="InterPro" id="IPR051471">
    <property type="entry name" value="Bacterial_PTS_sugar_comp"/>
</dbReference>
<evidence type="ECO:0000256" key="5">
    <source>
        <dbReference type="ARBA" id="ARBA00022679"/>
    </source>
</evidence>
<dbReference type="Proteomes" id="UP000290875">
    <property type="component" value="Unassembled WGS sequence"/>
</dbReference>
<dbReference type="Gene3D" id="3.40.50.510">
    <property type="entry name" value="Phosphotransferase system, mannose-type IIA component"/>
    <property type="match status" value="1"/>
</dbReference>
<evidence type="ECO:0000256" key="7">
    <source>
        <dbReference type="ARBA" id="ARBA00022777"/>
    </source>
</evidence>
<dbReference type="Pfam" id="PF03610">
    <property type="entry name" value="EIIA-man"/>
    <property type="match status" value="1"/>
</dbReference>
<keyword evidence="3" id="KW-0963">Cytoplasm</keyword>
<reference evidence="9 10" key="1">
    <citation type="submission" date="2018-06" db="EMBL/GenBank/DDBJ databases">
        <title>Carbapenemase-producing Enterobacteriaceae present in wastewater treatment plant effluent and nearby surface waters in the US.</title>
        <authorList>
            <person name="Mathys D.A."/>
            <person name="Mollenkopf D.F."/>
            <person name="Feicht S.M."/>
            <person name="Adams R.J."/>
            <person name="Albers A.L."/>
            <person name="Grooters S.V."/>
            <person name="Stuever D.M."/>
            <person name="Daniels J.B."/>
            <person name="Wittum T.E."/>
        </authorList>
    </citation>
    <scope>NUCLEOTIDE SEQUENCE [LARGE SCALE GENOMIC DNA]</scope>
    <source>
        <strain evidence="9 10">GEO_4_Eff_A</strain>
    </source>
</reference>
<gene>
    <name evidence="9" type="ORF">DM877_07210</name>
</gene>
<accession>A0A4Q2E989</accession>
<evidence type="ECO:0000256" key="1">
    <source>
        <dbReference type="ARBA" id="ARBA00004496"/>
    </source>
</evidence>
<dbReference type="PROSITE" id="PS51096">
    <property type="entry name" value="PTS_EIIA_TYPE_4"/>
    <property type="match status" value="1"/>
</dbReference>
<dbReference type="InterPro" id="IPR036662">
    <property type="entry name" value="PTS_EIIA_man-typ_sf"/>
</dbReference>
<evidence type="ECO:0000256" key="3">
    <source>
        <dbReference type="ARBA" id="ARBA00022490"/>
    </source>
</evidence>
<keyword evidence="7" id="KW-0418">Kinase</keyword>
<feature type="domain" description="PTS EIIA type-4" evidence="8">
    <location>
        <begin position="1"/>
        <end position="128"/>
    </location>
</feature>
<dbReference type="InterPro" id="IPR033887">
    <property type="entry name" value="PTS_IIA_man"/>
</dbReference>
<sequence>MIHFIVATHGPLASALLESGRMVYGDLPGVHAVCLTEQAGIEGFRRDFCATLEAASINADGVLVLCDMQSGTPWNVACEVAFNQHTHPPVAVVAGVNFPMLLQTDEVMMARDVHHAAAQIIQLTLPTLVQAKQIDSEPTDDF</sequence>
<dbReference type="RefSeq" id="WP_049005240.1">
    <property type="nucleotide sequence ID" value="NZ_JUZJ01000130.1"/>
</dbReference>
<dbReference type="GO" id="GO:0005737">
    <property type="term" value="C:cytoplasm"/>
    <property type="evidence" value="ECO:0007669"/>
    <property type="project" value="UniProtKB-SubCell"/>
</dbReference>
<dbReference type="PANTHER" id="PTHR33799:SF1">
    <property type="entry name" value="PTS SYSTEM MANNOSE-SPECIFIC EIIAB COMPONENT-RELATED"/>
    <property type="match status" value="1"/>
</dbReference>
<name>A0A4Q2E989_ENTCL</name>
<comment type="subcellular location">
    <subcellularLocation>
        <location evidence="1">Cytoplasm</location>
    </subcellularLocation>
</comment>
<dbReference type="GO" id="GO:0009401">
    <property type="term" value="P:phosphoenolpyruvate-dependent sugar phosphotransferase system"/>
    <property type="evidence" value="ECO:0007669"/>
    <property type="project" value="UniProtKB-KW"/>
</dbReference>
<protein>
    <submittedName>
        <fullName evidence="9">PTS fructose transporter subunit IIA</fullName>
    </submittedName>
</protein>
<comment type="caution">
    <text evidence="9">The sequence shown here is derived from an EMBL/GenBank/DDBJ whole genome shotgun (WGS) entry which is preliminary data.</text>
</comment>
<dbReference type="GO" id="GO:0016020">
    <property type="term" value="C:membrane"/>
    <property type="evidence" value="ECO:0007669"/>
    <property type="project" value="InterPro"/>
</dbReference>
<dbReference type="EMBL" id="QJSL01000005">
    <property type="protein sequence ID" value="RXW29817.1"/>
    <property type="molecule type" value="Genomic_DNA"/>
</dbReference>
<dbReference type="InterPro" id="IPR004701">
    <property type="entry name" value="PTS_EIIA_man-typ"/>
</dbReference>
<organism evidence="9 10">
    <name type="scientific">Enterobacter cloacae</name>
    <dbReference type="NCBI Taxonomy" id="550"/>
    <lineage>
        <taxon>Bacteria</taxon>
        <taxon>Pseudomonadati</taxon>
        <taxon>Pseudomonadota</taxon>
        <taxon>Gammaproteobacteria</taxon>
        <taxon>Enterobacterales</taxon>
        <taxon>Enterobacteriaceae</taxon>
        <taxon>Enterobacter</taxon>
        <taxon>Enterobacter cloacae complex</taxon>
    </lineage>
</organism>
<evidence type="ECO:0000256" key="6">
    <source>
        <dbReference type="ARBA" id="ARBA00022683"/>
    </source>
</evidence>
<keyword evidence="5" id="KW-0808">Transferase</keyword>
<dbReference type="AlphaFoldDB" id="A0A4Q2E989"/>
<proteinExistence type="predicted"/>